<reference evidence="9 10" key="1">
    <citation type="submission" date="2014-12" db="EMBL/GenBank/DDBJ databases">
        <title>Draft genome sequence of Terrisporobacter sp. 08-306576, isolated from the blood culture of a bacteremia patient.</title>
        <authorList>
            <person name="Lund L.C."/>
            <person name="Sydenham T.V."/>
            <person name="Hogh S.V."/>
            <person name="Skov M.N."/>
            <person name="Kemp M."/>
            <person name="Justesen U.S."/>
        </authorList>
    </citation>
    <scope>NUCLEOTIDE SEQUENCE [LARGE SCALE GENOMIC DNA]</scope>
    <source>
        <strain evidence="9 10">08-306576</strain>
    </source>
</reference>
<dbReference type="PANTHER" id="PTHR33799:SF1">
    <property type="entry name" value="PTS SYSTEM MANNOSE-SPECIFIC EIIAB COMPONENT-RELATED"/>
    <property type="match status" value="1"/>
</dbReference>
<dbReference type="EMBL" id="JWHR01000071">
    <property type="protein sequence ID" value="KHS57533.1"/>
    <property type="molecule type" value="Genomic_DNA"/>
</dbReference>
<gene>
    <name evidence="9" type="ORF">QX51_07825</name>
</gene>
<evidence type="ECO:0000256" key="3">
    <source>
        <dbReference type="ARBA" id="ARBA00022490"/>
    </source>
</evidence>
<dbReference type="InterPro" id="IPR004701">
    <property type="entry name" value="PTS_EIIA_man-typ"/>
</dbReference>
<dbReference type="GO" id="GO:0005737">
    <property type="term" value="C:cytoplasm"/>
    <property type="evidence" value="ECO:0007669"/>
    <property type="project" value="UniProtKB-SubCell"/>
</dbReference>
<dbReference type="SUPFAM" id="SSF53062">
    <property type="entry name" value="PTS system fructose IIA component-like"/>
    <property type="match status" value="1"/>
</dbReference>
<keyword evidence="10" id="KW-1185">Reference proteome</keyword>
<evidence type="ECO:0000259" key="8">
    <source>
        <dbReference type="PROSITE" id="PS51096"/>
    </source>
</evidence>
<dbReference type="GO" id="GO:0009401">
    <property type="term" value="P:phosphoenolpyruvate-dependent sugar phosphotransferase system"/>
    <property type="evidence" value="ECO:0007669"/>
    <property type="project" value="UniProtKB-KW"/>
</dbReference>
<dbReference type="InterPro" id="IPR033887">
    <property type="entry name" value="PTS_IIA_man"/>
</dbReference>
<evidence type="ECO:0000313" key="9">
    <source>
        <dbReference type="EMBL" id="KHS57533.1"/>
    </source>
</evidence>
<comment type="subcellular location">
    <subcellularLocation>
        <location evidence="1">Cytoplasm</location>
    </subcellularLocation>
</comment>
<dbReference type="Proteomes" id="UP000031189">
    <property type="component" value="Unassembled WGS sequence"/>
</dbReference>
<dbReference type="InterPro" id="IPR036662">
    <property type="entry name" value="PTS_EIIA_man-typ_sf"/>
</dbReference>
<evidence type="ECO:0000256" key="2">
    <source>
        <dbReference type="ARBA" id="ARBA00022448"/>
    </source>
</evidence>
<sequence>MIGIIISGHGNFATGLRSSLNLIAGNPANVEYVDFIETDSTETLKEKYMNSINNLNNCNSILALTDLTGGSPFKTLVELKAEVETPLEVIGGTNLAMILEVSMAKDFIDDLSALAETALEVGKNGIIKFELIEHDEEDCEDGI</sequence>
<keyword evidence="2" id="KW-0813">Transport</keyword>
<dbReference type="RefSeq" id="WP_039679353.1">
    <property type="nucleotide sequence ID" value="NZ_JAWGXO010000021.1"/>
</dbReference>
<evidence type="ECO:0000256" key="6">
    <source>
        <dbReference type="ARBA" id="ARBA00022683"/>
    </source>
</evidence>
<dbReference type="OrthoDB" id="9799827at2"/>
<dbReference type="CDD" id="cd00006">
    <property type="entry name" value="PTS_IIA_man"/>
    <property type="match status" value="1"/>
</dbReference>
<evidence type="ECO:0000256" key="1">
    <source>
        <dbReference type="ARBA" id="ARBA00004496"/>
    </source>
</evidence>
<dbReference type="PANTHER" id="PTHR33799">
    <property type="entry name" value="PTS PERMEASE-RELATED-RELATED"/>
    <property type="match status" value="1"/>
</dbReference>
<dbReference type="PROSITE" id="PS51096">
    <property type="entry name" value="PTS_EIIA_TYPE_4"/>
    <property type="match status" value="1"/>
</dbReference>
<name>A0A0B3VXJ6_9FIRM</name>
<dbReference type="InterPro" id="IPR051471">
    <property type="entry name" value="Bacterial_PTS_sugar_comp"/>
</dbReference>
<dbReference type="Pfam" id="PF03610">
    <property type="entry name" value="EIIA-man"/>
    <property type="match status" value="1"/>
</dbReference>
<keyword evidence="7" id="KW-0418">Kinase</keyword>
<evidence type="ECO:0000256" key="5">
    <source>
        <dbReference type="ARBA" id="ARBA00022679"/>
    </source>
</evidence>
<dbReference type="GO" id="GO:0016020">
    <property type="term" value="C:membrane"/>
    <property type="evidence" value="ECO:0007669"/>
    <property type="project" value="InterPro"/>
</dbReference>
<keyword evidence="4" id="KW-0762">Sugar transport</keyword>
<protein>
    <submittedName>
        <fullName evidence="9">PTS fructose transporter subunit IIA</fullName>
    </submittedName>
</protein>
<proteinExistence type="predicted"/>
<dbReference type="AlphaFoldDB" id="A0A0B3VXJ6"/>
<evidence type="ECO:0000313" key="10">
    <source>
        <dbReference type="Proteomes" id="UP000031189"/>
    </source>
</evidence>
<dbReference type="GO" id="GO:0016301">
    <property type="term" value="F:kinase activity"/>
    <property type="evidence" value="ECO:0007669"/>
    <property type="project" value="UniProtKB-KW"/>
</dbReference>
<dbReference type="Gene3D" id="3.40.50.510">
    <property type="entry name" value="Phosphotransferase system, mannose-type IIA component"/>
    <property type="match status" value="1"/>
</dbReference>
<evidence type="ECO:0000256" key="7">
    <source>
        <dbReference type="ARBA" id="ARBA00022777"/>
    </source>
</evidence>
<dbReference type="STRING" id="1577792.QX51_07825"/>
<feature type="domain" description="PTS EIIA type-4" evidence="8">
    <location>
        <begin position="1"/>
        <end position="126"/>
    </location>
</feature>
<dbReference type="NCBIfam" id="NF040761">
    <property type="entry name" value="AgaF"/>
    <property type="match status" value="1"/>
</dbReference>
<keyword evidence="5" id="KW-0808">Transferase</keyword>
<organism evidence="9 10">
    <name type="scientific">Terrisporobacter othiniensis</name>
    <dbReference type="NCBI Taxonomy" id="1577792"/>
    <lineage>
        <taxon>Bacteria</taxon>
        <taxon>Bacillati</taxon>
        <taxon>Bacillota</taxon>
        <taxon>Clostridia</taxon>
        <taxon>Peptostreptococcales</taxon>
        <taxon>Peptostreptococcaceae</taxon>
        <taxon>Terrisporobacter</taxon>
    </lineage>
</organism>
<keyword evidence="3" id="KW-0963">Cytoplasm</keyword>
<keyword evidence="6" id="KW-0598">Phosphotransferase system</keyword>
<comment type="caution">
    <text evidence="9">The sequence shown here is derived from an EMBL/GenBank/DDBJ whole genome shotgun (WGS) entry which is preliminary data.</text>
</comment>
<accession>A0A0B3VXJ6</accession>
<evidence type="ECO:0000256" key="4">
    <source>
        <dbReference type="ARBA" id="ARBA00022597"/>
    </source>
</evidence>